<dbReference type="PANTHER" id="PTHR21666">
    <property type="entry name" value="PEPTIDASE-RELATED"/>
    <property type="match status" value="1"/>
</dbReference>
<reference evidence="3" key="1">
    <citation type="submission" date="2022-09" db="EMBL/GenBank/DDBJ databases">
        <title>The genome sequence of Tsuneonella sp. YG55.</title>
        <authorList>
            <person name="Liu Y."/>
        </authorList>
    </citation>
    <scope>NUCLEOTIDE SEQUENCE</scope>
    <source>
        <strain evidence="3">YG55</strain>
    </source>
</reference>
<accession>A0A9X2W4B0</accession>
<dbReference type="PANTHER" id="PTHR21666:SF289">
    <property type="entry name" value="L-ALA--D-GLU ENDOPEPTIDASE"/>
    <property type="match status" value="1"/>
</dbReference>
<dbReference type="InterPro" id="IPR011055">
    <property type="entry name" value="Dup_hybrid_motif"/>
</dbReference>
<dbReference type="Gene3D" id="2.70.70.10">
    <property type="entry name" value="Glucose Permease (Domain IIA)"/>
    <property type="match status" value="1"/>
</dbReference>
<evidence type="ECO:0000256" key="1">
    <source>
        <dbReference type="ARBA" id="ARBA00022729"/>
    </source>
</evidence>
<name>A0A9X2W4B0_9SPHN</name>
<feature type="domain" description="M23ase beta-sheet core" evidence="2">
    <location>
        <begin position="83"/>
        <end position="178"/>
    </location>
</feature>
<dbReference type="SUPFAM" id="SSF51261">
    <property type="entry name" value="Duplicated hybrid motif"/>
    <property type="match status" value="1"/>
</dbReference>
<organism evidence="3 4">
    <name type="scientific">Tsuneonella litorea</name>
    <dbReference type="NCBI Taxonomy" id="2976475"/>
    <lineage>
        <taxon>Bacteria</taxon>
        <taxon>Pseudomonadati</taxon>
        <taxon>Pseudomonadota</taxon>
        <taxon>Alphaproteobacteria</taxon>
        <taxon>Sphingomonadales</taxon>
        <taxon>Erythrobacteraceae</taxon>
        <taxon>Tsuneonella</taxon>
    </lineage>
</organism>
<dbReference type="EMBL" id="JAOAMV010000005">
    <property type="protein sequence ID" value="MCT2559391.1"/>
    <property type="molecule type" value="Genomic_DNA"/>
</dbReference>
<dbReference type="Pfam" id="PF01551">
    <property type="entry name" value="Peptidase_M23"/>
    <property type="match status" value="1"/>
</dbReference>
<sequence length="182" mass="18646">MADEVHPQAAVISIGSGGGAASITVSKASDALGAPIALRRHAKGVDGAADLEGTRLPSGLPVSSRAVTSRFGFRQHPVLRGVRMHSGVDLAAPMGSPVVSAADGVVAFASWNGSYGLLVKVEHGGGYESRFAHLSRILVSPGQRVSRGQLVGLVGSTGRSTGAHLHYEVRKNGLAIDPLKGR</sequence>
<evidence type="ECO:0000259" key="2">
    <source>
        <dbReference type="Pfam" id="PF01551"/>
    </source>
</evidence>
<dbReference type="InterPro" id="IPR050570">
    <property type="entry name" value="Cell_wall_metabolism_enzyme"/>
</dbReference>
<proteinExistence type="predicted"/>
<dbReference type="InterPro" id="IPR016047">
    <property type="entry name" value="M23ase_b-sheet_dom"/>
</dbReference>
<dbReference type="Proteomes" id="UP001142648">
    <property type="component" value="Unassembled WGS sequence"/>
</dbReference>
<comment type="caution">
    <text evidence="3">The sequence shown here is derived from an EMBL/GenBank/DDBJ whole genome shotgun (WGS) entry which is preliminary data.</text>
</comment>
<evidence type="ECO:0000313" key="4">
    <source>
        <dbReference type="Proteomes" id="UP001142648"/>
    </source>
</evidence>
<dbReference type="AlphaFoldDB" id="A0A9X2W4B0"/>
<evidence type="ECO:0000313" key="3">
    <source>
        <dbReference type="EMBL" id="MCT2559391.1"/>
    </source>
</evidence>
<keyword evidence="1" id="KW-0732">Signal</keyword>
<dbReference type="GO" id="GO:0004222">
    <property type="term" value="F:metalloendopeptidase activity"/>
    <property type="evidence" value="ECO:0007669"/>
    <property type="project" value="TreeGrafter"/>
</dbReference>
<dbReference type="FunFam" id="2.70.70.10:FF:000006">
    <property type="entry name" value="M23 family peptidase"/>
    <property type="match status" value="1"/>
</dbReference>
<keyword evidence="4" id="KW-1185">Reference proteome</keyword>
<gene>
    <name evidence="3" type="ORF">N0B51_10415</name>
</gene>
<dbReference type="RefSeq" id="WP_259962285.1">
    <property type="nucleotide sequence ID" value="NZ_JAOAMV010000005.1"/>
</dbReference>
<protein>
    <submittedName>
        <fullName evidence="3">M23 family metallopeptidase</fullName>
    </submittedName>
</protein>
<dbReference type="CDD" id="cd12797">
    <property type="entry name" value="M23_peptidase"/>
    <property type="match status" value="1"/>
</dbReference>